<keyword evidence="4" id="KW-0067">ATP-binding</keyword>
<comment type="function">
    <text evidence="6">Catalyzes the adenylation by ATP of the carboxyl group of the C-terminal glycine of sulfur carrier protein MoaD.</text>
</comment>
<dbReference type="FunFam" id="3.40.50.720:FF:000033">
    <property type="entry name" value="Adenylyltransferase and sulfurtransferase MOCS3"/>
    <property type="match status" value="1"/>
</dbReference>
<dbReference type="InterPro" id="IPR045886">
    <property type="entry name" value="ThiF/MoeB/HesA"/>
</dbReference>
<evidence type="ECO:0000313" key="15">
    <source>
        <dbReference type="Proteomes" id="UP000631034"/>
    </source>
</evidence>
<evidence type="ECO:0000256" key="6">
    <source>
        <dbReference type="ARBA" id="ARBA00055169"/>
    </source>
</evidence>
<dbReference type="GO" id="GO:0061605">
    <property type="term" value="F:molybdopterin-synthase adenylyltransferase activity"/>
    <property type="evidence" value="ECO:0007669"/>
    <property type="project" value="UniProtKB-EC"/>
</dbReference>
<comment type="similarity">
    <text evidence="1">Belongs to the HesA/MoeB/ThiF family.</text>
</comment>
<dbReference type="AlphaFoldDB" id="A0A8J6YQJ2"/>
<keyword evidence="3" id="KW-0547">Nucleotide-binding</keyword>
<dbReference type="GO" id="GO:0008146">
    <property type="term" value="F:sulfotransferase activity"/>
    <property type="evidence" value="ECO:0007669"/>
    <property type="project" value="TreeGrafter"/>
</dbReference>
<keyword evidence="15" id="KW-1185">Reference proteome</keyword>
<feature type="domain" description="THIF-type NAD/FAD binding fold" evidence="13">
    <location>
        <begin position="17"/>
        <end position="252"/>
    </location>
</feature>
<evidence type="ECO:0000256" key="7">
    <source>
        <dbReference type="ARBA" id="ARBA00063809"/>
    </source>
</evidence>
<dbReference type="InterPro" id="IPR000594">
    <property type="entry name" value="ThiF_NAD_FAD-bd"/>
</dbReference>
<dbReference type="PANTHER" id="PTHR10953">
    <property type="entry name" value="UBIQUITIN-ACTIVATING ENZYME E1"/>
    <property type="match status" value="1"/>
</dbReference>
<keyword evidence="2" id="KW-0808">Transferase</keyword>
<dbReference type="EMBL" id="JACZHT010000005">
    <property type="protein sequence ID" value="MBE1237462.1"/>
    <property type="molecule type" value="Genomic_DNA"/>
</dbReference>
<organism evidence="14 15">
    <name type="scientific">Phaeovibrio sulfidiphilus</name>
    <dbReference type="NCBI Taxonomy" id="1220600"/>
    <lineage>
        <taxon>Bacteria</taxon>
        <taxon>Pseudomonadati</taxon>
        <taxon>Pseudomonadota</taxon>
        <taxon>Alphaproteobacteria</taxon>
        <taxon>Rhodospirillales</taxon>
        <taxon>Rhodospirillaceae</taxon>
        <taxon>Phaeovibrio</taxon>
    </lineage>
</organism>
<comment type="subunit">
    <text evidence="7">Homodimer. Forms a stable heterotetrameric complex of 2 MoeB and 2 MoaD during adenylation of MoaD.</text>
</comment>
<dbReference type="Gene3D" id="3.40.50.720">
    <property type="entry name" value="NAD(P)-binding Rossmann-like Domain"/>
    <property type="match status" value="1"/>
</dbReference>
<dbReference type="GO" id="GO:0004792">
    <property type="term" value="F:thiosulfate-cyanide sulfurtransferase activity"/>
    <property type="evidence" value="ECO:0007669"/>
    <property type="project" value="TreeGrafter"/>
</dbReference>
<evidence type="ECO:0000256" key="2">
    <source>
        <dbReference type="ARBA" id="ARBA00022679"/>
    </source>
</evidence>
<evidence type="ECO:0000256" key="11">
    <source>
        <dbReference type="ARBA" id="ARBA00075328"/>
    </source>
</evidence>
<gene>
    <name evidence="14" type="ORF">IHV25_07350</name>
</gene>
<protein>
    <recommendedName>
        <fullName evidence="9">Molybdopterin-synthase adenylyltransferase</fullName>
        <ecNumber evidence="8">2.7.7.80</ecNumber>
    </recommendedName>
    <alternativeName>
        <fullName evidence="12">MoaD protein adenylase</fullName>
    </alternativeName>
    <alternativeName>
        <fullName evidence="10">Molybdopterin-converting factor subunit 1 adenylase</fullName>
    </alternativeName>
    <alternativeName>
        <fullName evidence="11">Sulfur carrier protein MoaD adenylyltransferase</fullName>
    </alternativeName>
</protein>
<name>A0A8J6YQJ2_9PROT</name>
<proteinExistence type="inferred from homology"/>
<dbReference type="Proteomes" id="UP000631034">
    <property type="component" value="Unassembled WGS sequence"/>
</dbReference>
<dbReference type="EC" id="2.7.7.80" evidence="8"/>
<reference evidence="14" key="1">
    <citation type="submission" date="2020-10" db="EMBL/GenBank/DDBJ databases">
        <title>Genome sequence of the unusual species of purple photosynthetic bacteria, Phaeovibrio sulfidiphilus DSM 23193, type strain.</title>
        <authorList>
            <person name="Kyndt J.A."/>
            <person name="Meyer T.E."/>
        </authorList>
    </citation>
    <scope>NUCLEOTIDE SEQUENCE</scope>
    <source>
        <strain evidence="14">DSM 23193</strain>
    </source>
</reference>
<dbReference type="Pfam" id="PF00899">
    <property type="entry name" value="ThiF"/>
    <property type="match status" value="1"/>
</dbReference>
<evidence type="ECO:0000256" key="9">
    <source>
        <dbReference type="ARBA" id="ARBA00073635"/>
    </source>
</evidence>
<evidence type="ECO:0000256" key="12">
    <source>
        <dbReference type="ARBA" id="ARBA00078531"/>
    </source>
</evidence>
<evidence type="ECO:0000256" key="5">
    <source>
        <dbReference type="ARBA" id="ARBA00052218"/>
    </source>
</evidence>
<accession>A0A8J6YQJ2</accession>
<evidence type="ECO:0000256" key="8">
    <source>
        <dbReference type="ARBA" id="ARBA00066884"/>
    </source>
</evidence>
<evidence type="ECO:0000256" key="1">
    <source>
        <dbReference type="ARBA" id="ARBA00009919"/>
    </source>
</evidence>
<dbReference type="GO" id="GO:0005524">
    <property type="term" value="F:ATP binding"/>
    <property type="evidence" value="ECO:0007669"/>
    <property type="project" value="UniProtKB-KW"/>
</dbReference>
<dbReference type="GO" id="GO:0008641">
    <property type="term" value="F:ubiquitin-like modifier activating enzyme activity"/>
    <property type="evidence" value="ECO:0007669"/>
    <property type="project" value="InterPro"/>
</dbReference>
<evidence type="ECO:0000256" key="3">
    <source>
        <dbReference type="ARBA" id="ARBA00022741"/>
    </source>
</evidence>
<dbReference type="PANTHER" id="PTHR10953:SF102">
    <property type="entry name" value="ADENYLYLTRANSFERASE AND SULFURTRANSFERASE MOCS3"/>
    <property type="match status" value="1"/>
</dbReference>
<dbReference type="CDD" id="cd00757">
    <property type="entry name" value="ThiF_MoeB_HesA_family"/>
    <property type="match status" value="1"/>
</dbReference>
<comment type="catalytic activity">
    <reaction evidence="5">
        <text>[molybdopterin-synthase sulfur-carrier protein]-C-terminal Gly-Gly + ATP + H(+) = [molybdopterin-synthase sulfur-carrier protein]-C-terminal Gly-Gly-AMP + diphosphate</text>
        <dbReference type="Rhea" id="RHEA:43616"/>
        <dbReference type="Rhea" id="RHEA-COMP:12159"/>
        <dbReference type="Rhea" id="RHEA-COMP:12202"/>
        <dbReference type="ChEBI" id="CHEBI:15378"/>
        <dbReference type="ChEBI" id="CHEBI:30616"/>
        <dbReference type="ChEBI" id="CHEBI:33019"/>
        <dbReference type="ChEBI" id="CHEBI:90618"/>
        <dbReference type="ChEBI" id="CHEBI:90778"/>
        <dbReference type="EC" id="2.7.7.80"/>
    </reaction>
</comment>
<dbReference type="SUPFAM" id="SSF69572">
    <property type="entry name" value="Activating enzymes of the ubiquitin-like proteins"/>
    <property type="match status" value="1"/>
</dbReference>
<evidence type="ECO:0000256" key="4">
    <source>
        <dbReference type="ARBA" id="ARBA00022840"/>
    </source>
</evidence>
<evidence type="ECO:0000259" key="13">
    <source>
        <dbReference type="Pfam" id="PF00899"/>
    </source>
</evidence>
<dbReference type="GO" id="GO:0005829">
    <property type="term" value="C:cytosol"/>
    <property type="evidence" value="ECO:0007669"/>
    <property type="project" value="TreeGrafter"/>
</dbReference>
<comment type="caution">
    <text evidence="14">The sequence shown here is derived from an EMBL/GenBank/DDBJ whole genome shotgun (WGS) entry which is preliminary data.</text>
</comment>
<evidence type="ECO:0000256" key="10">
    <source>
        <dbReference type="ARBA" id="ARBA00075110"/>
    </source>
</evidence>
<sequence>MAPSDGGTGEGDPLARYDRQLRLAGIGSEGQERLSRARVLIIGAGGLGGPAAFYLAASGVGTLGIADGDVVDVSNLQRQILHTTADIGRPKTGSALDRLKALNPGVRVNIHPAFVTPDTIFDIISEYDFVIDATDSVEAKFLVNDACVLGGRPLAHAGVVAYTGQAMVVKPRSTTCYRCVFESLPPPGVVDTALRSGVLGPLAGMLGTVQAIEAVKWITGVGQPLTDALLVIDALDMTTRKIRLQRNPACPVCGCTPTITSLEAEVYRM</sequence>
<dbReference type="InterPro" id="IPR035985">
    <property type="entry name" value="Ubiquitin-activating_enz"/>
</dbReference>
<evidence type="ECO:0000313" key="14">
    <source>
        <dbReference type="EMBL" id="MBE1237462.1"/>
    </source>
</evidence>
<dbReference type="RefSeq" id="WP_192534474.1">
    <property type="nucleotide sequence ID" value="NZ_JACZHT010000005.1"/>
</dbReference>